<dbReference type="Proteomes" id="UP001388673">
    <property type="component" value="Unassembled WGS sequence"/>
</dbReference>
<accession>A0AAW0Z6M8</accession>
<keyword evidence="3" id="KW-1185">Reference proteome</keyword>
<proteinExistence type="predicted"/>
<dbReference type="AlphaFoldDB" id="A0AAW0Z6M8"/>
<dbReference type="GeneID" id="92177699"/>
<gene>
    <name evidence="2" type="ORF">IAR55_000439</name>
</gene>
<feature type="region of interest" description="Disordered" evidence="1">
    <location>
        <begin position="83"/>
        <end position="119"/>
    </location>
</feature>
<dbReference type="KEGG" id="kne:92177699"/>
<name>A0AAW0Z6M8_9TREE</name>
<organism evidence="2 3">
    <name type="scientific">Kwoniella newhampshirensis</name>
    <dbReference type="NCBI Taxonomy" id="1651941"/>
    <lineage>
        <taxon>Eukaryota</taxon>
        <taxon>Fungi</taxon>
        <taxon>Dikarya</taxon>
        <taxon>Basidiomycota</taxon>
        <taxon>Agaricomycotina</taxon>
        <taxon>Tremellomycetes</taxon>
        <taxon>Tremellales</taxon>
        <taxon>Cryptococcaceae</taxon>
        <taxon>Kwoniella</taxon>
    </lineage>
</organism>
<evidence type="ECO:0000256" key="1">
    <source>
        <dbReference type="SAM" id="MobiDB-lite"/>
    </source>
</evidence>
<feature type="compositionally biased region" description="Polar residues" evidence="1">
    <location>
        <begin position="105"/>
        <end position="119"/>
    </location>
</feature>
<comment type="caution">
    <text evidence="2">The sequence shown here is derived from an EMBL/GenBank/DDBJ whole genome shotgun (WGS) entry which is preliminary data.</text>
</comment>
<evidence type="ECO:0000313" key="3">
    <source>
        <dbReference type="Proteomes" id="UP001388673"/>
    </source>
</evidence>
<evidence type="ECO:0000313" key="2">
    <source>
        <dbReference type="EMBL" id="KAK8869871.1"/>
    </source>
</evidence>
<protein>
    <submittedName>
        <fullName evidence="2">Uncharacterized protein</fullName>
    </submittedName>
</protein>
<feature type="region of interest" description="Disordered" evidence="1">
    <location>
        <begin position="1"/>
        <end position="34"/>
    </location>
</feature>
<dbReference type="EMBL" id="JBCAWK010000001">
    <property type="protein sequence ID" value="KAK8869871.1"/>
    <property type="molecule type" value="Genomic_DNA"/>
</dbReference>
<dbReference type="RefSeq" id="XP_066806117.1">
    <property type="nucleotide sequence ID" value="XM_066943575.1"/>
</dbReference>
<feature type="compositionally biased region" description="Polar residues" evidence="1">
    <location>
        <begin position="1"/>
        <end position="12"/>
    </location>
</feature>
<reference evidence="2 3" key="1">
    <citation type="journal article" date="2024" name="bioRxiv">
        <title>Comparative genomics of Cryptococcus and Kwoniella reveals pathogenesis evolution and contrasting karyotype dynamics via intercentromeric recombination or chromosome fusion.</title>
        <authorList>
            <person name="Coelho M.A."/>
            <person name="David-Palma M."/>
            <person name="Shea T."/>
            <person name="Bowers K."/>
            <person name="McGinley-Smith S."/>
            <person name="Mohammad A.W."/>
            <person name="Gnirke A."/>
            <person name="Yurkov A.M."/>
            <person name="Nowrousian M."/>
            <person name="Sun S."/>
            <person name="Cuomo C.A."/>
            <person name="Heitman J."/>
        </authorList>
    </citation>
    <scope>NUCLEOTIDE SEQUENCE [LARGE SCALE GENOMIC DNA]</scope>
    <source>
        <strain evidence="2 3">CBS 13917</strain>
    </source>
</reference>
<sequence length="119" mass="12840">MNTPKNSSQDTFPSRGFSSRRRTQASAQSLDPEAVKARQAYHALLSDSAAESVYQASTQHVFHRDWVKQQSVQGEPTFARLIDEASGRVQSTSGTDQVRAATGGDTWSPNASGSQSHGT</sequence>